<dbReference type="SMART" id="SM00648">
    <property type="entry name" value="SWAP"/>
    <property type="match status" value="2"/>
</dbReference>
<feature type="domain" description="SURP motif" evidence="6">
    <location>
        <begin position="872"/>
        <end position="915"/>
    </location>
</feature>
<dbReference type="STRING" id="7868.ENSCMIP00000011276"/>
<evidence type="ECO:0000256" key="2">
    <source>
        <dbReference type="ARBA" id="ARBA00022664"/>
    </source>
</evidence>
<feature type="region of interest" description="Disordered" evidence="5">
    <location>
        <begin position="959"/>
        <end position="1001"/>
    </location>
</feature>
<evidence type="ECO:0000256" key="1">
    <source>
        <dbReference type="ARBA" id="ARBA00004123"/>
    </source>
</evidence>
<dbReference type="PROSITE" id="PS50128">
    <property type="entry name" value="SURP"/>
    <property type="match status" value="2"/>
</dbReference>
<dbReference type="AlphaFoldDB" id="A0A4W3H6B6"/>
<comment type="subcellular location">
    <subcellularLocation>
        <location evidence="1">Nucleus</location>
    </subcellularLocation>
</comment>
<protein>
    <submittedName>
        <fullName evidence="8">Uncharacterized protein</fullName>
    </submittedName>
</protein>
<evidence type="ECO:0000313" key="8">
    <source>
        <dbReference type="Ensembl" id="ENSCMIP00000011276.1"/>
    </source>
</evidence>
<reference evidence="8" key="5">
    <citation type="submission" date="2025-09" db="UniProtKB">
        <authorList>
            <consortium name="Ensembl"/>
        </authorList>
    </citation>
    <scope>IDENTIFICATION</scope>
</reference>
<feature type="region of interest" description="Disordered" evidence="5">
    <location>
        <begin position="294"/>
        <end position="383"/>
    </location>
</feature>
<dbReference type="GeneTree" id="ENSGT00410000025695"/>
<dbReference type="SUPFAM" id="SSF109905">
    <property type="entry name" value="Surp module (SWAP domain)"/>
    <property type="match status" value="2"/>
</dbReference>
<dbReference type="InterPro" id="IPR000467">
    <property type="entry name" value="G_patch_dom"/>
</dbReference>
<feature type="compositionally biased region" description="Polar residues" evidence="5">
    <location>
        <begin position="369"/>
        <end position="383"/>
    </location>
</feature>
<reference evidence="9" key="3">
    <citation type="journal article" date="2014" name="Nature">
        <title>Elephant shark genome provides unique insights into gnathostome evolution.</title>
        <authorList>
            <consortium name="International Elephant Shark Genome Sequencing Consortium"/>
            <person name="Venkatesh B."/>
            <person name="Lee A.P."/>
            <person name="Ravi V."/>
            <person name="Maurya A.K."/>
            <person name="Lian M.M."/>
            <person name="Swann J.B."/>
            <person name="Ohta Y."/>
            <person name="Flajnik M.F."/>
            <person name="Sutoh Y."/>
            <person name="Kasahara M."/>
            <person name="Hoon S."/>
            <person name="Gangu V."/>
            <person name="Roy S.W."/>
            <person name="Irimia M."/>
            <person name="Korzh V."/>
            <person name="Kondrychyn I."/>
            <person name="Lim Z.W."/>
            <person name="Tay B.H."/>
            <person name="Tohari S."/>
            <person name="Kong K.W."/>
            <person name="Ho S."/>
            <person name="Lorente-Galdos B."/>
            <person name="Quilez J."/>
            <person name="Marques-Bonet T."/>
            <person name="Raney B.J."/>
            <person name="Ingham P.W."/>
            <person name="Tay A."/>
            <person name="Hillier L.W."/>
            <person name="Minx P."/>
            <person name="Boehm T."/>
            <person name="Wilson R.K."/>
            <person name="Brenner S."/>
            <person name="Warren W.C."/>
        </authorList>
    </citation>
    <scope>NUCLEOTIDE SEQUENCE [LARGE SCALE GENOMIC DNA]</scope>
</reference>
<dbReference type="GO" id="GO:0005654">
    <property type="term" value="C:nucleoplasm"/>
    <property type="evidence" value="ECO:0007669"/>
    <property type="project" value="TreeGrafter"/>
</dbReference>
<feature type="domain" description="SURP motif" evidence="6">
    <location>
        <begin position="736"/>
        <end position="779"/>
    </location>
</feature>
<dbReference type="Pfam" id="PF01585">
    <property type="entry name" value="G-patch"/>
    <property type="match status" value="1"/>
</dbReference>
<evidence type="ECO:0000259" key="6">
    <source>
        <dbReference type="PROSITE" id="PS50128"/>
    </source>
</evidence>
<dbReference type="InterPro" id="IPR000061">
    <property type="entry name" value="Surp"/>
</dbReference>
<reference evidence="8" key="4">
    <citation type="submission" date="2025-08" db="UniProtKB">
        <authorList>
            <consortium name="Ensembl"/>
        </authorList>
    </citation>
    <scope>IDENTIFICATION</scope>
</reference>
<name>A0A4W3H6B6_CALMI</name>
<reference evidence="9" key="2">
    <citation type="journal article" date="2007" name="PLoS Biol.">
        <title>Survey sequencing and comparative analysis of the elephant shark (Callorhinchus milii) genome.</title>
        <authorList>
            <person name="Venkatesh B."/>
            <person name="Kirkness E.F."/>
            <person name="Loh Y.H."/>
            <person name="Halpern A.L."/>
            <person name="Lee A.P."/>
            <person name="Johnson J."/>
            <person name="Dandona N."/>
            <person name="Viswanathan L.D."/>
            <person name="Tay A."/>
            <person name="Venter J.C."/>
            <person name="Strausberg R.L."/>
            <person name="Brenner S."/>
        </authorList>
    </citation>
    <scope>NUCLEOTIDE SEQUENCE [LARGE SCALE GENOMIC DNA]</scope>
</reference>
<evidence type="ECO:0000313" key="9">
    <source>
        <dbReference type="Proteomes" id="UP000314986"/>
    </source>
</evidence>
<dbReference type="OMA" id="KAKRYHI"/>
<feature type="compositionally biased region" description="Basic and acidic residues" evidence="5">
    <location>
        <begin position="680"/>
        <end position="708"/>
    </location>
</feature>
<feature type="domain" description="G-patch" evidence="7">
    <location>
        <begin position="1012"/>
        <end position="1059"/>
    </location>
</feature>
<dbReference type="Proteomes" id="UP000314986">
    <property type="component" value="Unassembled WGS sequence"/>
</dbReference>
<keyword evidence="2" id="KW-0507">mRNA processing</keyword>
<dbReference type="Pfam" id="PF01805">
    <property type="entry name" value="Surp"/>
    <property type="match status" value="2"/>
</dbReference>
<feature type="region of interest" description="Disordered" evidence="5">
    <location>
        <begin position="1027"/>
        <end position="1071"/>
    </location>
</feature>
<feature type="compositionally biased region" description="Basic and acidic residues" evidence="5">
    <location>
        <begin position="109"/>
        <end position="123"/>
    </location>
</feature>
<keyword evidence="3" id="KW-0508">mRNA splicing</keyword>
<evidence type="ECO:0000259" key="7">
    <source>
        <dbReference type="PROSITE" id="PS50174"/>
    </source>
</evidence>
<feature type="compositionally biased region" description="Polar residues" evidence="5">
    <location>
        <begin position="300"/>
        <end position="309"/>
    </location>
</feature>
<feature type="compositionally biased region" description="Low complexity" evidence="5">
    <location>
        <begin position="355"/>
        <end position="365"/>
    </location>
</feature>
<evidence type="ECO:0000256" key="3">
    <source>
        <dbReference type="ARBA" id="ARBA00023187"/>
    </source>
</evidence>
<dbReference type="SMART" id="SM00443">
    <property type="entry name" value="G_patch"/>
    <property type="match status" value="1"/>
</dbReference>
<keyword evidence="9" id="KW-1185">Reference proteome</keyword>
<proteinExistence type="predicted"/>
<keyword evidence="4" id="KW-0539">Nucleus</keyword>
<feature type="region of interest" description="Disordered" evidence="5">
    <location>
        <begin position="257"/>
        <end position="281"/>
    </location>
</feature>
<sequence>MELLTLIPLWVQVKPKSSLPLLFFHPSHHPISPTELLNYPSRQYPRDSYEEYKPYEDLPFDDYESSHREERWGNFGARTQTSHEDNRRFYDDHDDYYSTEENFLDQDERDGSFLHYNESRRPDGFSGGRGQYERSMSSNNGRRGPRSYRRSVSPGGPPELYRRQADPPDWRSQSPVDDTRDHQFYGRSQSPGERGNQRSYMRSPNPDDKLRHPEEYRQPWSPGSENRDLGLNPRSESPIDKSDDDLFKILSNVINARRLKNDPPPPSWRDPPRDSSPVDSSVYRTELPMEGFHEAENFHPGTNQRQFPCQNRGGSNRRGRSFLGRPKGARRQRPEHPKVSGQRGFQGRGNADSVATTTSSTPTAPQKNLPVSQSVGNASAAPATQTELGQQMIKWAGFQSVAFEHSGKSKCNPNTDACSKLARSFQCLMTKQHLDSCRLATTARLGLKCPRIDNSFVNLLREKSVITSRKDLDKVLGHEEPLLQEIQRQLLESLGPLLGACNSYESSSNQQSPQELSNALESTVMACRQAMVLIGQTFAFLSQERRVNVLRKTGLISVAPEYEHVPNLEAGHLFGKKYENELRNKVEKVALLPVDICESSPSKAVVKEEKYSKTESEANPSKIQSPADVKPSKQAEEGTPATDTSNGKEAEEQLPLEEPGSQIREEDGSMPGDASPQGKAENDKPDPEAKSEADKDPPQVDIAAKPEAEESSFPPIDLTKETENMPPPEDEQIKIIAEKLAKFVAEKGEAAEKVVVQFKKDDPNYGFLFETDSSEHKYYKQKVAEFCKEKETPEPSQTDVSPESPEPTKQEEEPSMEEASPESVEKNTQDLLQNEDDTPARLQAQLLVKIEASPTCPTQTDEANEDVKTRITAEKLAKFVAECGPGLEEIAIENNRDNPTFRFLYDENSIYYKYYKEKVREFSIGSEMPESSLDPALETASASAVRSILQPKKRKGLTLKVGMLPPKKARPVGPPSPVRELKRIGYDKLAHNKQKKKLKNEDINYTRNKLATDNLGYQMLQKMGWKDGEGLGSDKQGIRDPVNRGVTSSDRSGLGVSGTPKQEAQDEDNEFATFRKRMTAAYRSKLSKS</sequence>
<dbReference type="InterPro" id="IPR040169">
    <property type="entry name" value="SUGP1/2"/>
</dbReference>
<feature type="region of interest" description="Disordered" evidence="5">
    <location>
        <begin position="603"/>
        <end position="731"/>
    </location>
</feature>
<dbReference type="Ensembl" id="ENSCMIT00000011556.1">
    <property type="protein sequence ID" value="ENSCMIP00000011276.1"/>
    <property type="gene ID" value="ENSCMIG00000005865.1"/>
</dbReference>
<feature type="compositionally biased region" description="Basic and acidic residues" evidence="5">
    <location>
        <begin position="160"/>
        <end position="169"/>
    </location>
</feature>
<dbReference type="PANTHER" id="PTHR23340:SF2">
    <property type="entry name" value="SURP AND G-PATCH DOMAIN-CONTAINING PROTEIN 2"/>
    <property type="match status" value="1"/>
</dbReference>
<dbReference type="InterPro" id="IPR035967">
    <property type="entry name" value="SWAP/Surp_sf"/>
</dbReference>
<reference evidence="9" key="1">
    <citation type="journal article" date="2006" name="Science">
        <title>Ancient noncoding elements conserved in the human genome.</title>
        <authorList>
            <person name="Venkatesh B."/>
            <person name="Kirkness E.F."/>
            <person name="Loh Y.H."/>
            <person name="Halpern A.L."/>
            <person name="Lee A.P."/>
            <person name="Johnson J."/>
            <person name="Dandona N."/>
            <person name="Viswanathan L.D."/>
            <person name="Tay A."/>
            <person name="Venter J.C."/>
            <person name="Strausberg R.L."/>
            <person name="Brenner S."/>
        </authorList>
    </citation>
    <scope>NUCLEOTIDE SEQUENCE [LARGE SCALE GENOMIC DNA]</scope>
</reference>
<feature type="region of interest" description="Disordered" evidence="5">
    <location>
        <begin position="102"/>
        <end position="244"/>
    </location>
</feature>
<feature type="compositionally biased region" description="Basic and acidic residues" evidence="5">
    <location>
        <begin position="979"/>
        <end position="990"/>
    </location>
</feature>
<feature type="region of interest" description="Disordered" evidence="5">
    <location>
        <begin position="788"/>
        <end position="845"/>
    </location>
</feature>
<feature type="compositionally biased region" description="Polar residues" evidence="5">
    <location>
        <begin position="186"/>
        <end position="202"/>
    </location>
</feature>
<dbReference type="PANTHER" id="PTHR23340">
    <property type="entry name" value="ARGININE/SERINE RICH SPLICING FACTOR SF4/14"/>
    <property type="match status" value="1"/>
</dbReference>
<feature type="compositionally biased region" description="Basic and acidic residues" evidence="5">
    <location>
        <begin position="605"/>
        <end position="616"/>
    </location>
</feature>
<dbReference type="GO" id="GO:0006397">
    <property type="term" value="P:mRNA processing"/>
    <property type="evidence" value="ECO:0007669"/>
    <property type="project" value="UniProtKB-KW"/>
</dbReference>
<dbReference type="InParanoid" id="A0A4W3H6B6"/>
<dbReference type="GO" id="GO:0008380">
    <property type="term" value="P:RNA splicing"/>
    <property type="evidence" value="ECO:0007669"/>
    <property type="project" value="UniProtKB-KW"/>
</dbReference>
<organism evidence="8 9">
    <name type="scientific">Callorhinchus milii</name>
    <name type="common">Ghost shark</name>
    <dbReference type="NCBI Taxonomy" id="7868"/>
    <lineage>
        <taxon>Eukaryota</taxon>
        <taxon>Metazoa</taxon>
        <taxon>Chordata</taxon>
        <taxon>Craniata</taxon>
        <taxon>Vertebrata</taxon>
        <taxon>Chondrichthyes</taxon>
        <taxon>Holocephali</taxon>
        <taxon>Chimaeriformes</taxon>
        <taxon>Callorhinchidae</taxon>
        <taxon>Callorhinchus</taxon>
    </lineage>
</organism>
<evidence type="ECO:0000256" key="4">
    <source>
        <dbReference type="ARBA" id="ARBA00023242"/>
    </source>
</evidence>
<dbReference type="Gene3D" id="1.10.10.790">
    <property type="entry name" value="Surp module"/>
    <property type="match status" value="2"/>
</dbReference>
<dbReference type="PROSITE" id="PS50174">
    <property type="entry name" value="G_PATCH"/>
    <property type="match status" value="1"/>
</dbReference>
<feature type="compositionally biased region" description="Basic and acidic residues" evidence="5">
    <location>
        <begin position="205"/>
        <end position="217"/>
    </location>
</feature>
<accession>A0A4W3H6B6</accession>
<dbReference type="GO" id="GO:0003723">
    <property type="term" value="F:RNA binding"/>
    <property type="evidence" value="ECO:0007669"/>
    <property type="project" value="InterPro"/>
</dbReference>
<evidence type="ECO:0000256" key="5">
    <source>
        <dbReference type="SAM" id="MobiDB-lite"/>
    </source>
</evidence>